<name>A0A2W6MW64_9HELI</name>
<organism evidence="2 3">
    <name type="scientific">Helicobacter valdiviensis</name>
    <dbReference type="NCBI Taxonomy" id="1458358"/>
    <lineage>
        <taxon>Bacteria</taxon>
        <taxon>Pseudomonadati</taxon>
        <taxon>Campylobacterota</taxon>
        <taxon>Epsilonproteobacteria</taxon>
        <taxon>Campylobacterales</taxon>
        <taxon>Helicobacteraceae</taxon>
        <taxon>Helicobacter</taxon>
    </lineage>
</organism>
<accession>A0A2W6MW64</accession>
<feature type="coiled-coil region" evidence="1">
    <location>
        <begin position="467"/>
        <end position="505"/>
    </location>
</feature>
<evidence type="ECO:0000313" key="2">
    <source>
        <dbReference type="EMBL" id="PZT48647.1"/>
    </source>
</evidence>
<evidence type="ECO:0000313" key="3">
    <source>
        <dbReference type="Proteomes" id="UP000249746"/>
    </source>
</evidence>
<dbReference type="RefSeq" id="WP_111229368.1">
    <property type="nucleotide sequence ID" value="NZ_NBIU01000005.1"/>
</dbReference>
<evidence type="ECO:0000256" key="1">
    <source>
        <dbReference type="SAM" id="Coils"/>
    </source>
</evidence>
<comment type="caution">
    <text evidence="2">The sequence shown here is derived from an EMBL/GenBank/DDBJ whole genome shotgun (WGS) entry which is preliminary data.</text>
</comment>
<dbReference type="AlphaFoldDB" id="A0A2W6MW64"/>
<dbReference type="EMBL" id="NBIU01000005">
    <property type="protein sequence ID" value="PZT48647.1"/>
    <property type="molecule type" value="Genomic_DNA"/>
</dbReference>
<keyword evidence="1" id="KW-0175">Coiled coil</keyword>
<protein>
    <submittedName>
        <fullName evidence="2">Uncharacterized protein</fullName>
    </submittedName>
</protein>
<dbReference type="OrthoDB" id="5319331at2"/>
<gene>
    <name evidence="2" type="ORF">B6S12_03150</name>
</gene>
<proteinExistence type="predicted"/>
<keyword evidence="3" id="KW-1185">Reference proteome</keyword>
<sequence>MEYLKKYEEINLKDFCYIYPNGGCAEILVRILKDKYNGVDFIGIDDREEQSSFKNNVEAIKESQKYVLLMGGDVYEECKERCKSAKVNYIDGREYVAFVLAQEILKLSAGGGAEFRLLEDGKILHILENPWIRHYYFFYDLFAYYCPKNALEELRECVVDYCKATQREIEKCGYSFRLENGIFFDFAPHILEIYSNLLQDIKVGWYFGSMEYYNKNKAQIPKGNILIAPWVIADYFINYKVVLKLSGGLPLLNPQKRKLVGLGHSLAEAFALAPKSIKQKNINQYAFYYFFPFSYYCSMDRESSKAFLSIFNQVGLEVGLCECGSPRLDYKNLEKISYKTLVEQYLFIPRLMKAEELIEAIRFLLNKGKKVMFRPHPALKNYIEYMGSDNPYKALEEFRGHSNFSFDLSEKISTQLLLQSIVISDNSSVTYSTPFSVCKPIIIYANPKKEFDLRVKNFGISFVNAKLHRVALNLEEFKQQALKLEEDLKNNGEEIIRDLKEYKKEQIYHLENSAKYLAKFLEDLLKAF</sequence>
<dbReference type="InterPro" id="IPR043148">
    <property type="entry name" value="TagF_C"/>
</dbReference>
<reference evidence="2 3" key="1">
    <citation type="submission" date="2017-03" db="EMBL/GenBank/DDBJ databases">
        <title>Genomic and clinical evidence uncovers the enterohepatic species Helicobacter valdiviensis as a potential human intestinal pathogen.</title>
        <authorList>
            <person name="Fresia P."/>
            <person name="Jara R."/>
            <person name="Sierra R."/>
            <person name="Ferres I."/>
            <person name="Greif G."/>
            <person name="Iraola G."/>
            <person name="Collado L."/>
        </authorList>
    </citation>
    <scope>NUCLEOTIDE SEQUENCE [LARGE SCALE GENOMIC DNA]</scope>
    <source>
        <strain evidence="2 3">WBE14</strain>
    </source>
</reference>
<dbReference type="Gene3D" id="3.40.50.12580">
    <property type="match status" value="1"/>
</dbReference>
<dbReference type="Proteomes" id="UP000249746">
    <property type="component" value="Unassembled WGS sequence"/>
</dbReference>